<evidence type="ECO:0000313" key="1">
    <source>
        <dbReference type="EMBL" id="MSE06319.1"/>
    </source>
</evidence>
<gene>
    <name evidence="1" type="ORF">GKC34_11205</name>
</gene>
<proteinExistence type="predicted"/>
<name>A0A6A8LWN9_9LACO</name>
<feature type="non-terminal residue" evidence="1">
    <location>
        <position position="41"/>
    </location>
</feature>
<dbReference type="Gene3D" id="1.10.10.10">
    <property type="entry name" value="Winged helix-like DNA-binding domain superfamily/Winged helix DNA-binding domain"/>
    <property type="match status" value="1"/>
</dbReference>
<sequence length="41" mass="4467">MLSNQAKIESLLFISGNEGITLTELSQITGILKPALHEQLD</sequence>
<comment type="caution">
    <text evidence="1">The sequence shown here is derived from an EMBL/GenBank/DDBJ whole genome shotgun (WGS) entry which is preliminary data.</text>
</comment>
<dbReference type="Proteomes" id="UP000437575">
    <property type="component" value="Unassembled WGS sequence"/>
</dbReference>
<dbReference type="AlphaFoldDB" id="A0A6A8LWN9"/>
<organism evidence="1 2">
    <name type="scientific">Ligilactobacillus salivarius</name>
    <dbReference type="NCBI Taxonomy" id="1624"/>
    <lineage>
        <taxon>Bacteria</taxon>
        <taxon>Bacillati</taxon>
        <taxon>Bacillota</taxon>
        <taxon>Bacilli</taxon>
        <taxon>Lactobacillales</taxon>
        <taxon>Lactobacillaceae</taxon>
        <taxon>Ligilactobacillus</taxon>
    </lineage>
</organism>
<dbReference type="InterPro" id="IPR036388">
    <property type="entry name" value="WH-like_DNA-bd_sf"/>
</dbReference>
<dbReference type="EMBL" id="WKKZ01000793">
    <property type="protein sequence ID" value="MSE06319.1"/>
    <property type="molecule type" value="Genomic_DNA"/>
</dbReference>
<evidence type="ECO:0000313" key="2">
    <source>
        <dbReference type="Proteomes" id="UP000437575"/>
    </source>
</evidence>
<protein>
    <submittedName>
        <fullName evidence="1">SMC-Scp complex subunit ScpB</fullName>
    </submittedName>
</protein>
<reference evidence="1 2" key="1">
    <citation type="submission" date="2019-11" db="EMBL/GenBank/DDBJ databases">
        <title>Draft Genome Sequence of Plant Growth-Promoting Rhizosphere-Associated Bacteria.</title>
        <authorList>
            <person name="Vasilyev I.Y."/>
            <person name="Radchenko V."/>
            <person name="Ilnitskaya E.V."/>
        </authorList>
    </citation>
    <scope>NUCLEOTIDE SEQUENCE [LARGE SCALE GENOMIC DNA]</scope>
    <source>
        <strain evidence="1 2">VRA_1sq_f</strain>
    </source>
</reference>
<accession>A0A6A8LWN9</accession>